<dbReference type="GO" id="GO:0005739">
    <property type="term" value="C:mitochondrion"/>
    <property type="evidence" value="ECO:0007669"/>
    <property type="project" value="TreeGrafter"/>
</dbReference>
<dbReference type="PANTHER" id="PTHR46434">
    <property type="entry name" value="GENETIC INTERACTOR OF PROHIBITINS 3, MITOCHONDRIAL"/>
    <property type="match status" value="1"/>
</dbReference>
<dbReference type="eggNOG" id="ENOG502S067">
    <property type="taxonomic scope" value="Eukaryota"/>
</dbReference>
<dbReference type="Proteomes" id="UP000006039">
    <property type="component" value="Unassembled WGS sequence"/>
</dbReference>
<reference evidence="2" key="2">
    <citation type="submission" date="2010-07" db="EMBL/GenBank/DDBJ databases">
        <authorList>
            <consortium name="The Broad Institute Genome Sequencing Platform"/>
            <consortium name="Broad Institute Genome Sequencing Center for Infectious Disease"/>
            <person name="Ma L.-J."/>
            <person name="Dead R."/>
            <person name="Young S."/>
            <person name="Zeng Q."/>
            <person name="Koehrsen M."/>
            <person name="Alvarado L."/>
            <person name="Berlin A."/>
            <person name="Chapman S.B."/>
            <person name="Chen Z."/>
            <person name="Freedman E."/>
            <person name="Gellesch M."/>
            <person name="Goldberg J."/>
            <person name="Griggs A."/>
            <person name="Gujja S."/>
            <person name="Heilman E.R."/>
            <person name="Heiman D."/>
            <person name="Hepburn T."/>
            <person name="Howarth C."/>
            <person name="Jen D."/>
            <person name="Larson L."/>
            <person name="Mehta T."/>
            <person name="Neiman D."/>
            <person name="Pearson M."/>
            <person name="Roberts A."/>
            <person name="Saif S."/>
            <person name="Shea T."/>
            <person name="Shenoy N."/>
            <person name="Sisk P."/>
            <person name="Stolte C."/>
            <person name="Sykes S."/>
            <person name="Walk T."/>
            <person name="White J."/>
            <person name="Yandava C."/>
            <person name="Haas B."/>
            <person name="Nusbaum C."/>
            <person name="Birren B."/>
        </authorList>
    </citation>
    <scope>NUCLEOTIDE SEQUENCE</scope>
    <source>
        <strain evidence="2">R3-111a-1</strain>
    </source>
</reference>
<protein>
    <recommendedName>
        <fullName evidence="5">G domain-containing protein</fullName>
    </recommendedName>
</protein>
<accession>J3PJU1</accession>
<dbReference type="SUPFAM" id="SSF52540">
    <property type="entry name" value="P-loop containing nucleoside triphosphate hydrolases"/>
    <property type="match status" value="1"/>
</dbReference>
<dbReference type="EnsemblFungi" id="EJT68640">
    <property type="protein sequence ID" value="EJT68640"/>
    <property type="gene ID" value="GGTG_13781"/>
</dbReference>
<dbReference type="VEuPathDB" id="FungiDB:GGTG_13781"/>
<feature type="compositionally biased region" description="Basic and acidic residues" evidence="1">
    <location>
        <begin position="664"/>
        <end position="680"/>
    </location>
</feature>
<dbReference type="RefSeq" id="XP_009229964.1">
    <property type="nucleotide sequence ID" value="XM_009231700.1"/>
</dbReference>
<organism evidence="2">
    <name type="scientific">Gaeumannomyces tritici (strain R3-111a-1)</name>
    <name type="common">Wheat and barley take-all root rot fungus</name>
    <name type="synonym">Gaeumannomyces graminis var. tritici</name>
    <dbReference type="NCBI Taxonomy" id="644352"/>
    <lineage>
        <taxon>Eukaryota</taxon>
        <taxon>Fungi</taxon>
        <taxon>Dikarya</taxon>
        <taxon>Ascomycota</taxon>
        <taxon>Pezizomycotina</taxon>
        <taxon>Sordariomycetes</taxon>
        <taxon>Sordariomycetidae</taxon>
        <taxon>Magnaporthales</taxon>
        <taxon>Magnaporthaceae</taxon>
        <taxon>Gaeumannomyces</taxon>
    </lineage>
</organism>
<proteinExistence type="predicted"/>
<evidence type="ECO:0000313" key="3">
    <source>
        <dbReference type="EnsemblFungi" id="EJT68640"/>
    </source>
</evidence>
<evidence type="ECO:0000313" key="4">
    <source>
        <dbReference type="Proteomes" id="UP000006039"/>
    </source>
</evidence>
<dbReference type="InterPro" id="IPR050896">
    <property type="entry name" value="Mito_lipid_metab_GTPase"/>
</dbReference>
<dbReference type="HOGENOM" id="CLU_015286_0_0_1"/>
<dbReference type="AlphaFoldDB" id="J3PJU1"/>
<dbReference type="InterPro" id="IPR027417">
    <property type="entry name" value="P-loop_NTPase"/>
</dbReference>
<dbReference type="OrthoDB" id="1696305at2759"/>
<reference evidence="3" key="5">
    <citation type="submission" date="2018-04" db="UniProtKB">
        <authorList>
            <consortium name="EnsemblFungi"/>
        </authorList>
    </citation>
    <scope>IDENTIFICATION</scope>
    <source>
        <strain evidence="3">R3-111a-1</strain>
    </source>
</reference>
<feature type="compositionally biased region" description="Basic residues" evidence="1">
    <location>
        <begin position="718"/>
        <end position="734"/>
    </location>
</feature>
<evidence type="ECO:0008006" key="5">
    <source>
        <dbReference type="Google" id="ProtNLM"/>
    </source>
</evidence>
<evidence type="ECO:0000256" key="1">
    <source>
        <dbReference type="SAM" id="MobiDB-lite"/>
    </source>
</evidence>
<sequence>MQPAAWLRASLGSSGRRTTLLFQAPPLYLCPALRGFASAHLPLRHGRPLVCRQRKCSYAPAERSLLQPKREVRRAYSLDVTLQGTEVLGNDAEPERARQALSGLPPLCTGCGAITQTAAPGRPGYYGPERKDVMLCSGMESPPPRVPTRHEKEDAIVTAALRSVKPEELEKLGVNITALTSDLPNHEAKEQQSPRQLLCDRCHNLIHHSEGAPIFHPSLDALRETLDESPYKYNHVYHVIDAADFPMSLLPNIHSLLEAMPLRSQNRRSRSGRFYKDRKTEISFVITRSDLLGPKKRLVDGMMSYLRETLRDALGRRGRRLRLGNVHCVSARRGWWTQELQKDIWKRGGGCWFVGKANVGKSRLFHDVFPKGLMGKPQSKHQITVPLGASPQGGDLEDSAMAELLPAPEAALEAEEGEMGELDEYSLLPPARRETNFPEMPIVSALPGTTASPIRVPFGNGKGELIDLPGLERSQLEQYVKPEHHQSLIMKTHVRPTKEVIQPGQSLMIGGFIRITPELPRYNVLSWSFVPLKAHLTSTTKAVAMQQQTGEVQVENIATESAIEATKLAGTYELRWDVTKDYTGPLTAKYAGKVSLDRLPFRILGADIVIEGVGWVELTVQVRKRDLESGRQGAERKEVKVARTRGRGGDVIRQTLDLSEPGDEEARKEEDDAPEKKGEDDIAWPKVQIFTPEGRFVSVRPPMKASLCCPPPKPERGRPRKSMKGEKKRAKAARRAAAAEP</sequence>
<reference evidence="2" key="3">
    <citation type="submission" date="2010-09" db="EMBL/GenBank/DDBJ databases">
        <title>Annotation of Gaeumannomyces graminis var. tritici R3-111a-1.</title>
        <authorList>
            <consortium name="The Broad Institute Genome Sequencing Platform"/>
            <person name="Ma L.-J."/>
            <person name="Dead R."/>
            <person name="Young S.K."/>
            <person name="Zeng Q."/>
            <person name="Gargeya S."/>
            <person name="Fitzgerald M."/>
            <person name="Haas B."/>
            <person name="Abouelleil A."/>
            <person name="Alvarado L."/>
            <person name="Arachchi H.M."/>
            <person name="Berlin A."/>
            <person name="Brown A."/>
            <person name="Chapman S.B."/>
            <person name="Chen Z."/>
            <person name="Dunbar C."/>
            <person name="Freedman E."/>
            <person name="Gearin G."/>
            <person name="Gellesch M."/>
            <person name="Goldberg J."/>
            <person name="Griggs A."/>
            <person name="Gujja S."/>
            <person name="Heiman D."/>
            <person name="Howarth C."/>
            <person name="Larson L."/>
            <person name="Lui A."/>
            <person name="MacDonald P.J.P."/>
            <person name="Mehta T."/>
            <person name="Montmayeur A."/>
            <person name="Murphy C."/>
            <person name="Neiman D."/>
            <person name="Pearson M."/>
            <person name="Priest M."/>
            <person name="Roberts A."/>
            <person name="Saif S."/>
            <person name="Shea T."/>
            <person name="Shenoy N."/>
            <person name="Sisk P."/>
            <person name="Stolte C."/>
            <person name="Sykes S."/>
            <person name="Yandava C."/>
            <person name="Wortman J."/>
            <person name="Nusbaum C."/>
            <person name="Birren B."/>
        </authorList>
    </citation>
    <scope>NUCLEOTIDE SEQUENCE</scope>
    <source>
        <strain evidence="2">R3-111a-1</strain>
    </source>
</reference>
<feature type="region of interest" description="Disordered" evidence="1">
    <location>
        <begin position="629"/>
        <end position="685"/>
    </location>
</feature>
<dbReference type="PANTHER" id="PTHR46434:SF1">
    <property type="entry name" value="GENETIC INTERACTOR OF PROHIBITINS 3, MITOCHONDRIAL"/>
    <property type="match status" value="1"/>
</dbReference>
<name>J3PJU1_GAET3</name>
<gene>
    <name evidence="3" type="primary">20354239</name>
    <name evidence="2" type="ORF">GGTG_13781</name>
</gene>
<feature type="compositionally biased region" description="Basic and acidic residues" evidence="1">
    <location>
        <begin position="629"/>
        <end position="641"/>
    </location>
</feature>
<evidence type="ECO:0000313" key="2">
    <source>
        <dbReference type="EMBL" id="EJT68640.1"/>
    </source>
</evidence>
<dbReference type="STRING" id="644352.J3PJU1"/>
<dbReference type="Gene3D" id="3.40.50.300">
    <property type="entry name" value="P-loop containing nucleotide triphosphate hydrolases"/>
    <property type="match status" value="1"/>
</dbReference>
<keyword evidence="4" id="KW-1185">Reference proteome</keyword>
<dbReference type="GeneID" id="20354239"/>
<feature type="region of interest" description="Disordered" evidence="1">
    <location>
        <begin position="700"/>
        <end position="741"/>
    </location>
</feature>
<reference evidence="4" key="1">
    <citation type="submission" date="2010-07" db="EMBL/GenBank/DDBJ databases">
        <title>The genome sequence of Gaeumannomyces graminis var. tritici strain R3-111a-1.</title>
        <authorList>
            <consortium name="The Broad Institute Genome Sequencing Platform"/>
            <person name="Ma L.-J."/>
            <person name="Dead R."/>
            <person name="Young S."/>
            <person name="Zeng Q."/>
            <person name="Koehrsen M."/>
            <person name="Alvarado L."/>
            <person name="Berlin A."/>
            <person name="Chapman S.B."/>
            <person name="Chen Z."/>
            <person name="Freedman E."/>
            <person name="Gellesch M."/>
            <person name="Goldberg J."/>
            <person name="Griggs A."/>
            <person name="Gujja S."/>
            <person name="Heilman E.R."/>
            <person name="Heiman D."/>
            <person name="Hepburn T."/>
            <person name="Howarth C."/>
            <person name="Jen D."/>
            <person name="Larson L."/>
            <person name="Mehta T."/>
            <person name="Neiman D."/>
            <person name="Pearson M."/>
            <person name="Roberts A."/>
            <person name="Saif S."/>
            <person name="Shea T."/>
            <person name="Shenoy N."/>
            <person name="Sisk P."/>
            <person name="Stolte C."/>
            <person name="Sykes S."/>
            <person name="Walk T."/>
            <person name="White J."/>
            <person name="Yandava C."/>
            <person name="Haas B."/>
            <person name="Nusbaum C."/>
            <person name="Birren B."/>
        </authorList>
    </citation>
    <scope>NUCLEOTIDE SEQUENCE [LARGE SCALE GENOMIC DNA]</scope>
    <source>
        <strain evidence="4">R3-111a-1</strain>
    </source>
</reference>
<dbReference type="EMBL" id="GL385446">
    <property type="protein sequence ID" value="EJT68640.1"/>
    <property type="molecule type" value="Genomic_DNA"/>
</dbReference>
<reference evidence="3" key="4">
    <citation type="journal article" date="2015" name="G3 (Bethesda)">
        <title>Genome sequences of three phytopathogenic species of the Magnaporthaceae family of fungi.</title>
        <authorList>
            <person name="Okagaki L.H."/>
            <person name="Nunes C.C."/>
            <person name="Sailsbery J."/>
            <person name="Clay B."/>
            <person name="Brown D."/>
            <person name="John T."/>
            <person name="Oh Y."/>
            <person name="Young N."/>
            <person name="Fitzgerald M."/>
            <person name="Haas B.J."/>
            <person name="Zeng Q."/>
            <person name="Young S."/>
            <person name="Adiconis X."/>
            <person name="Fan L."/>
            <person name="Levin J.Z."/>
            <person name="Mitchell T.K."/>
            <person name="Okubara P.A."/>
            <person name="Farman M.L."/>
            <person name="Kohn L.M."/>
            <person name="Birren B."/>
            <person name="Ma L.-J."/>
            <person name="Dean R.A."/>
        </authorList>
    </citation>
    <scope>NUCLEOTIDE SEQUENCE</scope>
    <source>
        <strain evidence="3">R3-111a-1</strain>
    </source>
</reference>